<feature type="compositionally biased region" description="Low complexity" evidence="1">
    <location>
        <begin position="87"/>
        <end position="101"/>
    </location>
</feature>
<proteinExistence type="predicted"/>
<name>A0A1G9JGW7_9RHOB</name>
<dbReference type="OrthoDB" id="7780247at2"/>
<reference evidence="3" key="1">
    <citation type="submission" date="2016-10" db="EMBL/GenBank/DDBJ databases">
        <authorList>
            <person name="Varghese N."/>
            <person name="Submissions S."/>
        </authorList>
    </citation>
    <scope>NUCLEOTIDE SEQUENCE [LARGE SCALE GENOMIC DNA]</scope>
    <source>
        <strain evidence="3">CGMCC 1.7655</strain>
    </source>
</reference>
<organism evidence="2 3">
    <name type="scientific">Paracoccus chinensis</name>
    <dbReference type="NCBI Taxonomy" id="525640"/>
    <lineage>
        <taxon>Bacteria</taxon>
        <taxon>Pseudomonadati</taxon>
        <taxon>Pseudomonadota</taxon>
        <taxon>Alphaproteobacteria</taxon>
        <taxon>Rhodobacterales</taxon>
        <taxon>Paracoccaceae</taxon>
        <taxon>Paracoccus</taxon>
    </lineage>
</organism>
<evidence type="ECO:0000313" key="2">
    <source>
        <dbReference type="EMBL" id="SDL36708.1"/>
    </source>
</evidence>
<feature type="region of interest" description="Disordered" evidence="1">
    <location>
        <begin position="87"/>
        <end position="123"/>
    </location>
</feature>
<gene>
    <name evidence="2" type="ORF">SAMN04487971_109129</name>
</gene>
<keyword evidence="3" id="KW-1185">Reference proteome</keyword>
<evidence type="ECO:0000313" key="3">
    <source>
        <dbReference type="Proteomes" id="UP000199555"/>
    </source>
</evidence>
<evidence type="ECO:0000256" key="1">
    <source>
        <dbReference type="SAM" id="MobiDB-lite"/>
    </source>
</evidence>
<dbReference type="Proteomes" id="UP000199555">
    <property type="component" value="Unassembled WGS sequence"/>
</dbReference>
<dbReference type="AlphaFoldDB" id="A0A1G9JGW7"/>
<feature type="compositionally biased region" description="Basic and acidic residues" evidence="1">
    <location>
        <begin position="104"/>
        <end position="114"/>
    </location>
</feature>
<sequence length="341" mass="35550">MTDLTIRLDQLDALAGLLPDATPPRTVADIARWGVEMRPAVSEGPVAVTLSSEMDDSKLAEHLAWLTERAVHGPAGRPAMLAEDAAPLADAEAPSPAAEGARLSSERSKAEEGSAPRARHLPGDVTEWTDDEKQLLERMWTEGASLAEISSALPGRTVRSVGEKRRKIGLPARATSAVARREAAAAPAADALLPPEAASHEMSEEAAPAATVAAPAAASPAATLPAAPMVKEPVALTSAMPTARPKAAKPVSGVDAILEALAELDDSFEADDDKLLVEQRYVGAGFPGIAEELGCDEETAKARWRAILKCRVQNKGGILTQKGWADLRAAVTRRAADAVGG</sequence>
<accession>A0A1G9JGW7</accession>
<protein>
    <submittedName>
        <fullName evidence="2">GcrA cell cycle regulator</fullName>
    </submittedName>
</protein>
<dbReference type="RefSeq" id="WP_090756006.1">
    <property type="nucleotide sequence ID" value="NZ_FNGE01000009.1"/>
</dbReference>
<dbReference type="EMBL" id="FNGE01000009">
    <property type="protein sequence ID" value="SDL36708.1"/>
    <property type="molecule type" value="Genomic_DNA"/>
</dbReference>
<dbReference type="STRING" id="525640.SAMN04487971_109129"/>